<protein>
    <submittedName>
        <fullName evidence="2">Uncharacterized protein</fullName>
    </submittedName>
</protein>
<dbReference type="AlphaFoldDB" id="A0AAD9N7I8"/>
<proteinExistence type="predicted"/>
<accession>A0AAD9N7I8</accession>
<dbReference type="PANTHER" id="PTHR37984:SF5">
    <property type="entry name" value="PROTEIN NYNRIN-LIKE"/>
    <property type="match status" value="1"/>
</dbReference>
<dbReference type="Proteomes" id="UP001209878">
    <property type="component" value="Unassembled WGS sequence"/>
</dbReference>
<evidence type="ECO:0000256" key="1">
    <source>
        <dbReference type="SAM" id="MobiDB-lite"/>
    </source>
</evidence>
<name>A0AAD9N7I8_RIDPI</name>
<feature type="region of interest" description="Disordered" evidence="1">
    <location>
        <begin position="168"/>
        <end position="209"/>
    </location>
</feature>
<dbReference type="InterPro" id="IPR036397">
    <property type="entry name" value="RNaseH_sf"/>
</dbReference>
<evidence type="ECO:0000313" key="3">
    <source>
        <dbReference type="Proteomes" id="UP001209878"/>
    </source>
</evidence>
<keyword evidence="3" id="KW-1185">Reference proteome</keyword>
<dbReference type="Gene3D" id="3.30.420.10">
    <property type="entry name" value="Ribonuclease H-like superfamily/Ribonuclease H"/>
    <property type="match status" value="1"/>
</dbReference>
<sequence length="266" mass="30693">MISKLYSNRTTDWENKLPDVLLAHRISVSSTSNFSPFYLLYGRRPRMPLTQLLSTRHSHYFGNRLDELASALKQARVNTAHNRTQVRERIQKRATAKEAKIGDSVVVLAAEPLTFTSRWDPQYEVFRIRGSTLWVKHQTPGKTKMIHRDRFRIVDPNICWDETRPRPLRTQARVPRPQHISPPTNRPATLDPHTAVAAPPSTSSTQDDSVPPIVLRRARDQWMIDPCEQSPSVLRLLRKRRLTPPSLSVQKRARCDLVAFVSHFTR</sequence>
<evidence type="ECO:0000313" key="2">
    <source>
        <dbReference type="EMBL" id="KAK2158333.1"/>
    </source>
</evidence>
<reference evidence="2" key="1">
    <citation type="journal article" date="2023" name="Mol. Biol. Evol.">
        <title>Third-Generation Sequencing Reveals the Adaptive Role of the Epigenome in Three Deep-Sea Polychaetes.</title>
        <authorList>
            <person name="Perez M."/>
            <person name="Aroh O."/>
            <person name="Sun Y."/>
            <person name="Lan Y."/>
            <person name="Juniper S.K."/>
            <person name="Young C.R."/>
            <person name="Angers B."/>
            <person name="Qian P.Y."/>
        </authorList>
    </citation>
    <scope>NUCLEOTIDE SEQUENCE</scope>
    <source>
        <strain evidence="2">R07B-5</strain>
    </source>
</reference>
<comment type="caution">
    <text evidence="2">The sequence shown here is derived from an EMBL/GenBank/DDBJ whole genome shotgun (WGS) entry which is preliminary data.</text>
</comment>
<dbReference type="GO" id="GO:0003676">
    <property type="term" value="F:nucleic acid binding"/>
    <property type="evidence" value="ECO:0007669"/>
    <property type="project" value="InterPro"/>
</dbReference>
<dbReference type="EMBL" id="JAODUO010001807">
    <property type="protein sequence ID" value="KAK2158333.1"/>
    <property type="molecule type" value="Genomic_DNA"/>
</dbReference>
<dbReference type="InterPro" id="IPR050951">
    <property type="entry name" value="Retrovirus_Pol_polyprotein"/>
</dbReference>
<dbReference type="PANTHER" id="PTHR37984">
    <property type="entry name" value="PROTEIN CBG26694"/>
    <property type="match status" value="1"/>
</dbReference>
<gene>
    <name evidence="2" type="ORF">NP493_1808g00023</name>
</gene>
<organism evidence="2 3">
    <name type="scientific">Ridgeia piscesae</name>
    <name type="common">Tubeworm</name>
    <dbReference type="NCBI Taxonomy" id="27915"/>
    <lineage>
        <taxon>Eukaryota</taxon>
        <taxon>Metazoa</taxon>
        <taxon>Spiralia</taxon>
        <taxon>Lophotrochozoa</taxon>
        <taxon>Annelida</taxon>
        <taxon>Polychaeta</taxon>
        <taxon>Sedentaria</taxon>
        <taxon>Canalipalpata</taxon>
        <taxon>Sabellida</taxon>
        <taxon>Siboglinidae</taxon>
        <taxon>Ridgeia</taxon>
    </lineage>
</organism>